<dbReference type="Gene3D" id="2.60.40.1880">
    <property type="entry name" value="Invasion associated locus B (IalB) protein"/>
    <property type="match status" value="1"/>
</dbReference>
<dbReference type="InterPro" id="IPR038696">
    <property type="entry name" value="IalB_sf"/>
</dbReference>
<dbReference type="EMBL" id="NPEV01000027">
    <property type="protein sequence ID" value="RAI26653.1"/>
    <property type="molecule type" value="Genomic_DNA"/>
</dbReference>
<evidence type="ECO:0008006" key="4">
    <source>
        <dbReference type="Google" id="ProtNLM"/>
    </source>
</evidence>
<dbReference type="InterPro" id="IPR010642">
    <property type="entry name" value="Invasion_prot_B"/>
</dbReference>
<dbReference type="Pfam" id="PF06776">
    <property type="entry name" value="IalB"/>
    <property type="match status" value="1"/>
</dbReference>
<comment type="caution">
    <text evidence="2">The sequence shown here is derived from an EMBL/GenBank/DDBJ whole genome shotgun (WGS) entry which is preliminary data.</text>
</comment>
<protein>
    <recommendedName>
        <fullName evidence="4">Invasion associated locus B family protein</fullName>
    </recommendedName>
</protein>
<feature type="signal peptide" evidence="1">
    <location>
        <begin position="1"/>
        <end position="23"/>
    </location>
</feature>
<keyword evidence="1" id="KW-0732">Signal</keyword>
<accession>A0A327JMQ8</accession>
<evidence type="ECO:0000313" key="3">
    <source>
        <dbReference type="Proteomes" id="UP000249299"/>
    </source>
</evidence>
<dbReference type="OrthoDB" id="9806572at2"/>
<feature type="chain" id="PRO_5016461206" description="Invasion associated locus B family protein" evidence="1">
    <location>
        <begin position="24"/>
        <end position="170"/>
    </location>
</feature>
<keyword evidence="3" id="KW-1185">Reference proteome</keyword>
<name>A0A327JMQ8_9HYPH</name>
<evidence type="ECO:0000256" key="1">
    <source>
        <dbReference type="SAM" id="SignalP"/>
    </source>
</evidence>
<reference evidence="2 3" key="1">
    <citation type="submission" date="2017-07" db="EMBL/GenBank/DDBJ databases">
        <title>Draft Genome Sequences of Select Purple Nonsulfur Bacteria.</title>
        <authorList>
            <person name="Lasarre B."/>
            <person name="Mckinlay J.B."/>
        </authorList>
    </citation>
    <scope>NUCLEOTIDE SEQUENCE [LARGE SCALE GENOMIC DNA]</scope>
    <source>
        <strain evidence="2 3">DSM 11290</strain>
    </source>
</reference>
<organism evidence="2 3">
    <name type="scientific">Rhodobium orientis</name>
    <dbReference type="NCBI Taxonomy" id="34017"/>
    <lineage>
        <taxon>Bacteria</taxon>
        <taxon>Pseudomonadati</taxon>
        <taxon>Pseudomonadota</taxon>
        <taxon>Alphaproteobacteria</taxon>
        <taxon>Hyphomicrobiales</taxon>
        <taxon>Rhodobiaceae</taxon>
        <taxon>Rhodobium</taxon>
    </lineage>
</organism>
<proteinExistence type="predicted"/>
<dbReference type="AlphaFoldDB" id="A0A327JMQ8"/>
<evidence type="ECO:0000313" key="2">
    <source>
        <dbReference type="EMBL" id="RAI26653.1"/>
    </source>
</evidence>
<dbReference type="Proteomes" id="UP000249299">
    <property type="component" value="Unassembled WGS sequence"/>
</dbReference>
<gene>
    <name evidence="2" type="ORF">CH339_12955</name>
</gene>
<sequence length="170" mass="18057">MMKLRLAALVAIVTVALSSGAQAQSSRVLSKHNDWEVRTYSDSSGKVCYALSVPKQKLPGPPVDHGDVYFFVSTRPGQNVSNEPSMFVGYPFKTDSDLSVDVDGTSFSMFTKGDGAWVANAAEEQRLVGAMKAGSRMTVKGVSQRGTNTSYSYSLSGITAALDAATKACN</sequence>